<evidence type="ECO:0000256" key="1">
    <source>
        <dbReference type="SAM" id="SignalP"/>
    </source>
</evidence>
<protein>
    <recommendedName>
        <fullName evidence="4">F-box domain-containing protein</fullName>
    </recommendedName>
</protein>
<keyword evidence="1" id="KW-0732">Signal</keyword>
<name>A0ABQ0LJQ8_MYCCL</name>
<accession>A0ABQ0LJQ8</accession>
<organism evidence="2 3">
    <name type="scientific">Mycena chlorophos</name>
    <name type="common">Agaric fungus</name>
    <name type="synonym">Agaricus chlorophos</name>
    <dbReference type="NCBI Taxonomy" id="658473"/>
    <lineage>
        <taxon>Eukaryota</taxon>
        <taxon>Fungi</taxon>
        <taxon>Dikarya</taxon>
        <taxon>Basidiomycota</taxon>
        <taxon>Agaricomycotina</taxon>
        <taxon>Agaricomycetes</taxon>
        <taxon>Agaricomycetidae</taxon>
        <taxon>Agaricales</taxon>
        <taxon>Marasmiineae</taxon>
        <taxon>Mycenaceae</taxon>
        <taxon>Mycena</taxon>
    </lineage>
</organism>
<dbReference type="Proteomes" id="UP000815677">
    <property type="component" value="Unassembled WGS sequence"/>
</dbReference>
<reference evidence="2" key="1">
    <citation type="submission" date="2014-09" db="EMBL/GenBank/DDBJ databases">
        <title>Genome sequence of the luminous mushroom Mycena chlorophos for searching fungal bioluminescence genes.</title>
        <authorList>
            <person name="Tanaka Y."/>
            <person name="Kasuga D."/>
            <person name="Oba Y."/>
            <person name="Hase S."/>
            <person name="Sato K."/>
            <person name="Oba Y."/>
            <person name="Sakakibara Y."/>
        </authorList>
    </citation>
    <scope>NUCLEOTIDE SEQUENCE</scope>
</reference>
<keyword evidence="3" id="KW-1185">Reference proteome</keyword>
<evidence type="ECO:0000313" key="3">
    <source>
        <dbReference type="Proteomes" id="UP000815677"/>
    </source>
</evidence>
<gene>
    <name evidence="2" type="ORF">MCHLO_08474</name>
</gene>
<evidence type="ECO:0000313" key="2">
    <source>
        <dbReference type="EMBL" id="GAT51323.1"/>
    </source>
</evidence>
<evidence type="ECO:0008006" key="4">
    <source>
        <dbReference type="Google" id="ProtNLM"/>
    </source>
</evidence>
<dbReference type="EMBL" id="DF847119">
    <property type="protein sequence ID" value="GAT51323.1"/>
    <property type="molecule type" value="Genomic_DNA"/>
</dbReference>
<proteinExistence type="predicted"/>
<feature type="signal peptide" evidence="1">
    <location>
        <begin position="1"/>
        <end position="24"/>
    </location>
</feature>
<sequence length="421" mass="46741">MVGSLLALPSELLIACLVHVPAHTLRTCLRVSNRILSTTILTSPELLFVLELADAGLTEDPLHPAVDGAVITRRAALHARERHWRTFAFLRKFEVSSTLDAQDVQLWDSDGDWFAVALKGEGDVFVALYVVRTRPADGAGLDSDSEVPLPTRTWRRVEIPDALVGFMLVSELDLVVLVTISPDPQDAMRQQIQIQSMRLSVDGPHPAQPQPIEVTSIPSSYGPPTVHIEMSGSTLCVAVSCFWHTQTESVNRVHLFEWPSGRRLDDSFEQFLTAFALVNPTLFLQTHELPESAATGFCGRRFVYMAEREEGQEGRRVTMLDFNPGTIRWARRLLADQADGSSTVQLENATVRLLDADDAAGTRLQHSALTEPIVSELAYVEITSTERFDWEGVHMNGASVIGEQVDDSEDEWRLLEILHLG</sequence>
<feature type="chain" id="PRO_5047044672" description="F-box domain-containing protein" evidence="1">
    <location>
        <begin position="25"/>
        <end position="421"/>
    </location>
</feature>